<evidence type="ECO:0000313" key="2">
    <source>
        <dbReference type="Proteomes" id="UP001165367"/>
    </source>
</evidence>
<reference evidence="1" key="1">
    <citation type="submission" date="2022-01" db="EMBL/GenBank/DDBJ databases">
        <authorList>
            <person name="Jo J.-H."/>
            <person name="Im W.-T."/>
        </authorList>
    </citation>
    <scope>NUCLEOTIDE SEQUENCE</scope>
    <source>
        <strain evidence="1">NA20</strain>
    </source>
</reference>
<protein>
    <submittedName>
        <fullName evidence="1">Uncharacterized protein</fullName>
    </submittedName>
</protein>
<comment type="caution">
    <text evidence="1">The sequence shown here is derived from an EMBL/GenBank/DDBJ whole genome shotgun (WGS) entry which is preliminary data.</text>
</comment>
<dbReference type="EMBL" id="JAKLTR010000013">
    <property type="protein sequence ID" value="MCG2616457.1"/>
    <property type="molecule type" value="Genomic_DNA"/>
</dbReference>
<name>A0ABS9KW18_9BACT</name>
<gene>
    <name evidence="1" type="ORF">LZZ85_19310</name>
</gene>
<keyword evidence="2" id="KW-1185">Reference proteome</keyword>
<organism evidence="1 2">
    <name type="scientific">Terrimonas ginsenosidimutans</name>
    <dbReference type="NCBI Taxonomy" id="2908004"/>
    <lineage>
        <taxon>Bacteria</taxon>
        <taxon>Pseudomonadati</taxon>
        <taxon>Bacteroidota</taxon>
        <taxon>Chitinophagia</taxon>
        <taxon>Chitinophagales</taxon>
        <taxon>Chitinophagaceae</taxon>
        <taxon>Terrimonas</taxon>
    </lineage>
</organism>
<dbReference type="Proteomes" id="UP001165367">
    <property type="component" value="Unassembled WGS sequence"/>
</dbReference>
<proteinExistence type="predicted"/>
<evidence type="ECO:0000313" key="1">
    <source>
        <dbReference type="EMBL" id="MCG2616457.1"/>
    </source>
</evidence>
<accession>A0ABS9KW18</accession>
<sequence length="69" mass="7884">MHKILSYRSVASFLFIATFFVFVLAQRYTRKNSRGGEGRNTVQRMFPKDSVNPFMADKVSPEPAVITVQ</sequence>
<dbReference type="RefSeq" id="WP_237874993.1">
    <property type="nucleotide sequence ID" value="NZ_JAKLTR010000013.1"/>
</dbReference>